<evidence type="ECO:0000313" key="2">
    <source>
        <dbReference type="Proteomes" id="UP000278886"/>
    </source>
</evidence>
<dbReference type="EMBL" id="CP032630">
    <property type="protein sequence ID" value="AYF98112.1"/>
    <property type="molecule type" value="Genomic_DNA"/>
</dbReference>
<accession>A0A387B3H0</accession>
<name>A0A387B3H0_9MICO</name>
<dbReference type="AlphaFoldDB" id="A0A387B3H0"/>
<dbReference type="KEGG" id="lyd:D7I47_07495"/>
<keyword evidence="2" id="KW-1185">Reference proteome</keyword>
<protein>
    <recommendedName>
        <fullName evidence="3">Carboxypeptidase regulatory-like domain-containing protein</fullName>
    </recommendedName>
</protein>
<evidence type="ECO:0008006" key="3">
    <source>
        <dbReference type="Google" id="ProtNLM"/>
    </source>
</evidence>
<evidence type="ECO:0000313" key="1">
    <source>
        <dbReference type="EMBL" id="AYF98112.1"/>
    </source>
</evidence>
<dbReference type="Proteomes" id="UP000278886">
    <property type="component" value="Chromosome"/>
</dbReference>
<sequence>MPNPDDAQLFASLRTMWERHDPMPEHLVEDVLVALETRHLAEEYRELLLMSDARELTGARGEAPRILEFGIETVTLLLRIDSDGDRHRIDGWLAPPRTGRAALERDGEVVAEAEISPEGRFEFPDASAGSYRLVIRSVDDDGHSVTGEFIV</sequence>
<gene>
    <name evidence="1" type="ORF">D7I47_07495</name>
</gene>
<organism evidence="1 2">
    <name type="scientific">Protaetiibacter intestinalis</name>
    <dbReference type="NCBI Taxonomy" id="2419774"/>
    <lineage>
        <taxon>Bacteria</taxon>
        <taxon>Bacillati</taxon>
        <taxon>Actinomycetota</taxon>
        <taxon>Actinomycetes</taxon>
        <taxon>Micrococcales</taxon>
        <taxon>Microbacteriaceae</taxon>
        <taxon>Protaetiibacter</taxon>
    </lineage>
</organism>
<proteinExistence type="predicted"/>
<reference evidence="2" key="1">
    <citation type="submission" date="2018-09" db="EMBL/GenBank/DDBJ databases">
        <title>Genome sequencing of strain 2DFWR-13.</title>
        <authorList>
            <person name="Heo J."/>
            <person name="Kim S.-J."/>
            <person name="Kwon S.-W."/>
        </authorList>
    </citation>
    <scope>NUCLEOTIDE SEQUENCE [LARGE SCALE GENOMIC DNA]</scope>
    <source>
        <strain evidence="2">2DFWR-13</strain>
    </source>
</reference>